<sequence length="159" mass="18971">MEMEKEKVLNILRNSSNLPLSLIKEFLSDKDKDIKHEAWNYVILNVKDKEFLLELLSFHDTGTRYRAWNSVPEFIISGRLTLEEVISRKRYFLEMLKDDNKVVRALSWYVTLKPLLEMKIVKMEEILSYSPFLCELINSEFHDVVLDTMDEFRITCKFI</sequence>
<dbReference type="AlphaFoldDB" id="A0A157T0T1"/>
<reference evidence="2" key="1">
    <citation type="submission" date="2016-04" db="EMBL/GenBank/DDBJ databases">
        <authorList>
            <person name="Shah S.A."/>
            <person name="Garrett R.A."/>
        </authorList>
    </citation>
    <scope>NUCLEOTIDE SEQUENCE [LARGE SCALE GENOMIC DNA]</scope>
    <source>
        <strain evidence="2">ATCC 35091 / DSM 1616 / JCM 8930 / NBRC 15331 / P1</strain>
    </source>
</reference>
<dbReference type="PATRIC" id="fig|2287.9.peg.1511"/>
<dbReference type="EMBL" id="LT549890">
    <property type="protein sequence ID" value="SAI85027.1"/>
    <property type="molecule type" value="Genomic_DNA"/>
</dbReference>
<accession>A0A157T0T1</accession>
<dbReference type="Proteomes" id="UP000076770">
    <property type="component" value="Chromosome i"/>
</dbReference>
<evidence type="ECO:0000313" key="1">
    <source>
        <dbReference type="EMBL" id="SAI85027.1"/>
    </source>
</evidence>
<protein>
    <recommendedName>
        <fullName evidence="3">HEAT repeat domain-containing protein</fullName>
    </recommendedName>
</protein>
<organism evidence="1 2">
    <name type="scientific">Saccharolobus solfataricus</name>
    <name type="common">Sulfolobus solfataricus</name>
    <dbReference type="NCBI Taxonomy" id="2287"/>
    <lineage>
        <taxon>Archaea</taxon>
        <taxon>Thermoproteota</taxon>
        <taxon>Thermoprotei</taxon>
        <taxon>Sulfolobales</taxon>
        <taxon>Sulfolobaceae</taxon>
        <taxon>Saccharolobus</taxon>
    </lineage>
</organism>
<name>A0A157T0T1_SACSO</name>
<gene>
    <name evidence="1" type="ORF">SSOP1_1473</name>
</gene>
<evidence type="ECO:0008006" key="3">
    <source>
        <dbReference type="Google" id="ProtNLM"/>
    </source>
</evidence>
<evidence type="ECO:0000313" key="2">
    <source>
        <dbReference type="Proteomes" id="UP000076770"/>
    </source>
</evidence>
<proteinExistence type="predicted"/>